<name>A0A8X6N9P8_NEPPI</name>
<keyword evidence="2" id="KW-1185">Reference proteome</keyword>
<dbReference type="EMBL" id="BMAW01055584">
    <property type="protein sequence ID" value="GFT01638.1"/>
    <property type="molecule type" value="Genomic_DNA"/>
</dbReference>
<gene>
    <name evidence="1" type="ORF">NPIL_371851</name>
</gene>
<sequence>MKGRKTSVIGCSIIFDVRLDSIIVFDCRPFRAFLREGRQSQDVKTLIHSKDTAVADDVFKILLKRKNFIQLETILHDDYCEIKQIFLPRKPQHG</sequence>
<comment type="caution">
    <text evidence="1">The sequence shown here is derived from an EMBL/GenBank/DDBJ whole genome shotgun (WGS) entry which is preliminary data.</text>
</comment>
<organism evidence="1 2">
    <name type="scientific">Nephila pilipes</name>
    <name type="common">Giant wood spider</name>
    <name type="synonym">Nephila maculata</name>
    <dbReference type="NCBI Taxonomy" id="299642"/>
    <lineage>
        <taxon>Eukaryota</taxon>
        <taxon>Metazoa</taxon>
        <taxon>Ecdysozoa</taxon>
        <taxon>Arthropoda</taxon>
        <taxon>Chelicerata</taxon>
        <taxon>Arachnida</taxon>
        <taxon>Araneae</taxon>
        <taxon>Araneomorphae</taxon>
        <taxon>Entelegynae</taxon>
        <taxon>Araneoidea</taxon>
        <taxon>Nephilidae</taxon>
        <taxon>Nephila</taxon>
    </lineage>
</organism>
<proteinExistence type="predicted"/>
<evidence type="ECO:0000313" key="1">
    <source>
        <dbReference type="EMBL" id="GFT01638.1"/>
    </source>
</evidence>
<reference evidence="1" key="1">
    <citation type="submission" date="2020-08" db="EMBL/GenBank/DDBJ databases">
        <title>Multicomponent nature underlies the extraordinary mechanical properties of spider dragline silk.</title>
        <authorList>
            <person name="Kono N."/>
            <person name="Nakamura H."/>
            <person name="Mori M."/>
            <person name="Yoshida Y."/>
            <person name="Ohtoshi R."/>
            <person name="Malay A.D."/>
            <person name="Moran D.A.P."/>
            <person name="Tomita M."/>
            <person name="Numata K."/>
            <person name="Arakawa K."/>
        </authorList>
    </citation>
    <scope>NUCLEOTIDE SEQUENCE</scope>
</reference>
<dbReference type="AlphaFoldDB" id="A0A8X6N9P8"/>
<accession>A0A8X6N9P8</accession>
<protein>
    <submittedName>
        <fullName evidence="1">Uncharacterized protein</fullName>
    </submittedName>
</protein>
<evidence type="ECO:0000313" key="2">
    <source>
        <dbReference type="Proteomes" id="UP000887013"/>
    </source>
</evidence>
<dbReference type="Proteomes" id="UP000887013">
    <property type="component" value="Unassembled WGS sequence"/>
</dbReference>